<evidence type="ECO:0000313" key="3">
    <source>
        <dbReference type="EMBL" id="AFK94318.1"/>
    </source>
</evidence>
<dbReference type="GO" id="GO:0051782">
    <property type="term" value="P:negative regulation of cell division"/>
    <property type="evidence" value="ECO:0007669"/>
    <property type="project" value="TreeGrafter"/>
</dbReference>
<dbReference type="PANTHER" id="PTHR43384">
    <property type="entry name" value="SEPTUM SITE-DETERMINING PROTEIN MIND HOMOLOG, CHLOROPLASTIC-RELATED"/>
    <property type="match status" value="1"/>
</dbReference>
<geneLocation type="plasmid" evidence="3 4">
    <name>pMU3262</name>
</geneLocation>
<dbReference type="BioCyc" id="TSAC1094508:GLMA-2817-MONOMER"/>
<dbReference type="GO" id="GO:0016887">
    <property type="term" value="F:ATP hydrolysis activity"/>
    <property type="evidence" value="ECO:0007669"/>
    <property type="project" value="TreeGrafter"/>
</dbReference>
<dbReference type="Proteomes" id="UP000006178">
    <property type="component" value="Plasmid pMU3262"/>
</dbReference>
<dbReference type="InterPro" id="IPR027417">
    <property type="entry name" value="P-loop_NTPase"/>
</dbReference>
<sequence length="263" mass="29861">MLLNNNILSKIKKTDENNDINNKVITVLSSRSGIGTTFISLNLAYTISQYTIKPTLFIDLDYTRPDATLFFADEKHKGIDDLIPILSSLNSNSLNNDILSNYITNYKKLNFLFGSEIKDKSLFEGMSSKLINTAKSNYSYIIVDSGNIFDISLLSNSDFILIIVDQNVSVISETLDKLEFMSDDIKSKIYVIINKYSNDIVFKVKDIKALFEKFKLLATISNIGEEALNSMYNRNFFYGSKDKKYKTISNELEGVAKYLIENV</sequence>
<dbReference type="GO" id="GO:0005829">
    <property type="term" value="C:cytosol"/>
    <property type="evidence" value="ECO:0007669"/>
    <property type="project" value="TreeGrafter"/>
</dbReference>
<keyword evidence="1" id="KW-0547">Nucleotide-binding</keyword>
<dbReference type="RefSeq" id="WP_014759589.1">
    <property type="nucleotide sequence ID" value="NC_017998.1"/>
</dbReference>
<dbReference type="InterPro" id="IPR050625">
    <property type="entry name" value="ParA/MinD_ATPase"/>
</dbReference>
<organism evidence="3 4">
    <name type="scientific">Thermoanaerobacterium saccharolyticum (strain DSM 8691 / JW/SL-YS485)</name>
    <dbReference type="NCBI Taxonomy" id="1094508"/>
    <lineage>
        <taxon>Bacteria</taxon>
        <taxon>Bacillati</taxon>
        <taxon>Bacillota</taxon>
        <taxon>Clostridia</taxon>
        <taxon>Thermoanaerobacterales</taxon>
        <taxon>Thermoanaerobacteraceae</taxon>
        <taxon>Thermoanaerobacterium</taxon>
    </lineage>
</organism>
<reference evidence="3 4" key="1">
    <citation type="journal article" date="2014" name="Appl. Environ. Microbiol.">
        <title>Profile of Secreted Hydrolases, Associated Proteins, and SlpA in Thermoanaerobacterium saccharolyticum during the Degradation of Hemicellulose.</title>
        <authorList>
            <person name="Currie D.H."/>
            <person name="Guss A.M."/>
            <person name="Herring C.D."/>
            <person name="Giannone R.J."/>
            <person name="Johnson C.M."/>
            <person name="Lankford P.K."/>
            <person name="Brown S.D."/>
            <person name="Hettich R.L."/>
            <person name="Lynd L.R."/>
        </authorList>
    </citation>
    <scope>NUCLEOTIDE SEQUENCE [LARGE SCALE GENOMIC DNA]</scope>
    <source>
        <strain evidence="4">DSM 8691 / JW/SL-YS485</strain>
    </source>
</reference>
<accession>I3WBW7</accession>
<dbReference type="GO" id="GO:0005524">
    <property type="term" value="F:ATP binding"/>
    <property type="evidence" value="ECO:0007669"/>
    <property type="project" value="UniProtKB-KW"/>
</dbReference>
<dbReference type="EMBL" id="CP003185">
    <property type="protein sequence ID" value="AFK94318.1"/>
    <property type="molecule type" value="Genomic_DNA"/>
</dbReference>
<proteinExistence type="predicted"/>
<keyword evidence="4" id="KW-1185">Reference proteome</keyword>
<dbReference type="PANTHER" id="PTHR43384:SF6">
    <property type="entry name" value="SEPTUM SITE-DETERMINING PROTEIN MIND HOMOLOG, CHLOROPLASTIC"/>
    <property type="match status" value="1"/>
</dbReference>
<protein>
    <submittedName>
        <fullName evidence="3">Uncharacterized protein</fullName>
    </submittedName>
</protein>
<dbReference type="PATRIC" id="fig|1094508.3.peg.2799"/>
<evidence type="ECO:0000256" key="1">
    <source>
        <dbReference type="ARBA" id="ARBA00022741"/>
    </source>
</evidence>
<name>I3WBW7_THESW</name>
<dbReference type="GO" id="GO:0009898">
    <property type="term" value="C:cytoplasmic side of plasma membrane"/>
    <property type="evidence" value="ECO:0007669"/>
    <property type="project" value="TreeGrafter"/>
</dbReference>
<evidence type="ECO:0000313" key="4">
    <source>
        <dbReference type="Proteomes" id="UP000006178"/>
    </source>
</evidence>
<dbReference type="SUPFAM" id="SSF52540">
    <property type="entry name" value="P-loop containing nucleoside triphosphate hydrolases"/>
    <property type="match status" value="1"/>
</dbReference>
<evidence type="ECO:0000256" key="2">
    <source>
        <dbReference type="ARBA" id="ARBA00022840"/>
    </source>
</evidence>
<keyword evidence="3" id="KW-0614">Plasmid</keyword>
<dbReference type="AlphaFoldDB" id="I3WBW7"/>
<gene>
    <name evidence="3" type="ordered locus">Tsac_2771</name>
</gene>
<dbReference type="KEGG" id="tsh:Tsac_2771"/>
<dbReference type="Gene3D" id="3.40.50.300">
    <property type="entry name" value="P-loop containing nucleotide triphosphate hydrolases"/>
    <property type="match status" value="1"/>
</dbReference>
<keyword evidence="2" id="KW-0067">ATP-binding</keyword>